<reference evidence="1" key="2">
    <citation type="submission" date="2020-05" db="UniProtKB">
        <authorList>
            <consortium name="EnsemblMetazoa"/>
        </authorList>
    </citation>
    <scope>IDENTIFICATION</scope>
    <source>
        <strain evidence="1">IAEA</strain>
    </source>
</reference>
<name>A0A1A9ZGI6_GLOPL</name>
<keyword evidence="2" id="KW-1185">Reference proteome</keyword>
<organism evidence="1 2">
    <name type="scientific">Glossina pallidipes</name>
    <name type="common">Tsetse fly</name>
    <dbReference type="NCBI Taxonomy" id="7398"/>
    <lineage>
        <taxon>Eukaryota</taxon>
        <taxon>Metazoa</taxon>
        <taxon>Ecdysozoa</taxon>
        <taxon>Arthropoda</taxon>
        <taxon>Hexapoda</taxon>
        <taxon>Insecta</taxon>
        <taxon>Pterygota</taxon>
        <taxon>Neoptera</taxon>
        <taxon>Endopterygota</taxon>
        <taxon>Diptera</taxon>
        <taxon>Brachycera</taxon>
        <taxon>Muscomorpha</taxon>
        <taxon>Hippoboscoidea</taxon>
        <taxon>Glossinidae</taxon>
        <taxon>Glossina</taxon>
    </lineage>
</organism>
<dbReference type="EnsemblMetazoa" id="GPAI013944-RA">
    <property type="protein sequence ID" value="GPAI013944-PA"/>
    <property type="gene ID" value="GPAI013944"/>
</dbReference>
<reference evidence="2" key="1">
    <citation type="submission" date="2014-03" db="EMBL/GenBank/DDBJ databases">
        <authorList>
            <person name="Aksoy S."/>
            <person name="Warren W."/>
            <person name="Wilson R.K."/>
        </authorList>
    </citation>
    <scope>NUCLEOTIDE SEQUENCE [LARGE SCALE GENOMIC DNA]</scope>
    <source>
        <strain evidence="2">IAEA</strain>
    </source>
</reference>
<evidence type="ECO:0000313" key="2">
    <source>
        <dbReference type="Proteomes" id="UP000092445"/>
    </source>
</evidence>
<proteinExistence type="predicted"/>
<evidence type="ECO:0000313" key="1">
    <source>
        <dbReference type="EnsemblMetazoa" id="GPAI013944-PA"/>
    </source>
</evidence>
<dbReference type="Proteomes" id="UP000092445">
    <property type="component" value="Unassembled WGS sequence"/>
</dbReference>
<dbReference type="AlphaFoldDB" id="A0A1A9ZGI6"/>
<sequence length="242" mass="27092">MAYEPVTSTLLNTKKLKNLTSREINEDEHLNTFFLLYVSTLLEERSCKAITITPSTTSPTFKRSSLNCSRLLLTYLVLISCVGVGTSLRNDCERKEKETERVGRLLVNAAFKKTEPTAYASRSITSDEASAAFHALNDDGIDGRINISTEIFLKFLLISKITKRKKKTRAKTTIIVLIRILDIHYTRVSAGKCISVITEYPPKSCTTFENFEPFGRSTPLELSASGKIGETALSLHFEDHCK</sequence>
<dbReference type="VEuPathDB" id="VectorBase:GPAI013944"/>
<protein>
    <submittedName>
        <fullName evidence="1">Uncharacterized protein</fullName>
    </submittedName>
</protein>
<accession>A0A1A9ZGI6</accession>